<dbReference type="Pfam" id="PF04245">
    <property type="entry name" value="NA37"/>
    <property type="match status" value="1"/>
</dbReference>
<name>A0ABT4CTQ3_9CLOT</name>
<organism evidence="1 2">
    <name type="scientific">Clostridium ganghwense</name>
    <dbReference type="NCBI Taxonomy" id="312089"/>
    <lineage>
        <taxon>Bacteria</taxon>
        <taxon>Bacillati</taxon>
        <taxon>Bacillota</taxon>
        <taxon>Clostridia</taxon>
        <taxon>Eubacteriales</taxon>
        <taxon>Clostridiaceae</taxon>
        <taxon>Clostridium</taxon>
    </lineage>
</organism>
<gene>
    <name evidence="1" type="ORF">OXH55_17515</name>
</gene>
<keyword evidence="2" id="KW-1185">Reference proteome</keyword>
<evidence type="ECO:0000313" key="2">
    <source>
        <dbReference type="Proteomes" id="UP001079657"/>
    </source>
</evidence>
<dbReference type="RefSeq" id="WP_268051418.1">
    <property type="nucleotide sequence ID" value="NZ_JAPQES010000007.1"/>
</dbReference>
<protein>
    <submittedName>
        <fullName evidence="1">Nucleoid-associated protein</fullName>
    </submittedName>
</protein>
<sequence length="345" mass="40027">MEYINEVTINEAIVHILDNNSEEAILNEYKLDLNEEVYTFLNKHIQKSLKDEELKYAVFNKEKNIVKDISQQFLYGESALLEASKELAQQMFLLMRSKGSIASCDLIVVSISTEYGPLLGILKMDYIKNYVHTIDFINNKIGVNIIPQFTGLPGSGQKLQKCAFIKPMKEESSFNLMVIDKQTQNKNSEEYASNYFITNYLGCTVIENERDMTKNFVTAVEKWTRTNLKENAEAQEMVRSTIKKKLSEEEKFEVKAVAEDLFKDKTETKQNFVEFVKEQSGAETIAVDREWVEKKFKRIRLKIDKDIDLYINEEAYKDNSRFEIVRNGDGTISMIIKHVSNYIEK</sequence>
<reference evidence="1" key="1">
    <citation type="submission" date="2022-12" db="EMBL/GenBank/DDBJ databases">
        <authorList>
            <person name="Wang J."/>
        </authorList>
    </citation>
    <scope>NUCLEOTIDE SEQUENCE</scope>
    <source>
        <strain evidence="1">HY-42-06</strain>
    </source>
</reference>
<dbReference type="InterPro" id="IPR007358">
    <property type="entry name" value="Nucleoid_associated_NdpA"/>
</dbReference>
<accession>A0ABT4CTQ3</accession>
<dbReference type="Proteomes" id="UP001079657">
    <property type="component" value="Unassembled WGS sequence"/>
</dbReference>
<proteinExistence type="predicted"/>
<evidence type="ECO:0000313" key="1">
    <source>
        <dbReference type="EMBL" id="MCY6372429.1"/>
    </source>
</evidence>
<dbReference type="EMBL" id="JAPQES010000007">
    <property type="protein sequence ID" value="MCY6372429.1"/>
    <property type="molecule type" value="Genomic_DNA"/>
</dbReference>
<comment type="caution">
    <text evidence="1">The sequence shown here is derived from an EMBL/GenBank/DDBJ whole genome shotgun (WGS) entry which is preliminary data.</text>
</comment>